<reference evidence="2" key="2">
    <citation type="submission" date="2020-09" db="EMBL/GenBank/DDBJ databases">
        <authorList>
            <person name="Sun Q."/>
            <person name="Ohkuma M."/>
        </authorList>
    </citation>
    <scope>NUCLEOTIDE SEQUENCE</scope>
    <source>
        <strain evidence="2">JCM 4790</strain>
    </source>
</reference>
<evidence type="ECO:0000313" key="2">
    <source>
        <dbReference type="EMBL" id="GGX96275.1"/>
    </source>
</evidence>
<dbReference type="EMBL" id="BMVU01000036">
    <property type="protein sequence ID" value="GGX96275.1"/>
    <property type="molecule type" value="Genomic_DNA"/>
</dbReference>
<dbReference type="Proteomes" id="UP000619244">
    <property type="component" value="Unassembled WGS sequence"/>
</dbReference>
<feature type="region of interest" description="Disordered" evidence="1">
    <location>
        <begin position="1"/>
        <end position="104"/>
    </location>
</feature>
<name>A0A918NUE2_9ACTN</name>
<protein>
    <submittedName>
        <fullName evidence="2">Uncharacterized protein</fullName>
    </submittedName>
</protein>
<evidence type="ECO:0000313" key="3">
    <source>
        <dbReference type="Proteomes" id="UP000619244"/>
    </source>
</evidence>
<comment type="caution">
    <text evidence="2">The sequence shown here is derived from an EMBL/GenBank/DDBJ whole genome shotgun (WGS) entry which is preliminary data.</text>
</comment>
<organism evidence="2 3">
    <name type="scientific">Streptomyces minutiscleroticus</name>
    <dbReference type="NCBI Taxonomy" id="68238"/>
    <lineage>
        <taxon>Bacteria</taxon>
        <taxon>Bacillati</taxon>
        <taxon>Actinomycetota</taxon>
        <taxon>Actinomycetes</taxon>
        <taxon>Kitasatosporales</taxon>
        <taxon>Streptomycetaceae</taxon>
        <taxon>Streptomyces</taxon>
    </lineage>
</organism>
<feature type="compositionally biased region" description="Basic and acidic residues" evidence="1">
    <location>
        <begin position="1"/>
        <end position="24"/>
    </location>
</feature>
<keyword evidence="3" id="KW-1185">Reference proteome</keyword>
<sequence>MFERHLRLRGEGGEGDRGRRDGVERSAAAGGGEREAVTGGRGGRKPSQVGGGQSEAVVGGKGGRKPSRVGGADSRHRRGERPDGHTSVVAAQARPLPKATRRTL</sequence>
<proteinExistence type="predicted"/>
<gene>
    <name evidence="2" type="ORF">GCM10010358_57500</name>
</gene>
<evidence type="ECO:0000256" key="1">
    <source>
        <dbReference type="SAM" id="MobiDB-lite"/>
    </source>
</evidence>
<reference evidence="2" key="1">
    <citation type="journal article" date="2014" name="Int. J. Syst. Evol. Microbiol.">
        <title>Complete genome sequence of Corynebacterium casei LMG S-19264T (=DSM 44701T), isolated from a smear-ripened cheese.</title>
        <authorList>
            <consortium name="US DOE Joint Genome Institute (JGI-PGF)"/>
            <person name="Walter F."/>
            <person name="Albersmeier A."/>
            <person name="Kalinowski J."/>
            <person name="Ruckert C."/>
        </authorList>
    </citation>
    <scope>NUCLEOTIDE SEQUENCE</scope>
    <source>
        <strain evidence="2">JCM 4790</strain>
    </source>
</reference>
<dbReference type="AlphaFoldDB" id="A0A918NUE2"/>
<accession>A0A918NUE2</accession>